<keyword evidence="10" id="KW-1185">Reference proteome</keyword>
<evidence type="ECO:0000256" key="2">
    <source>
        <dbReference type="ARBA" id="ARBA00007248"/>
    </source>
</evidence>
<feature type="chain" id="PRO_5046541145" evidence="8">
    <location>
        <begin position="28"/>
        <end position="348"/>
    </location>
</feature>
<evidence type="ECO:0000256" key="6">
    <source>
        <dbReference type="ARBA" id="ARBA00023237"/>
    </source>
</evidence>
<comment type="similarity">
    <text evidence="2">Belongs to the bacteroidetes fimbrillin superfamily. FimB/Mfa2 family.</text>
</comment>
<dbReference type="Proteomes" id="UP000646484">
    <property type="component" value="Unassembled WGS sequence"/>
</dbReference>
<sequence length="348" mass="39774">MRSSKRNIISRLVGAALSVASMGLAFSSCKLINEDLDPCPHGVSLRFVYEYNMEYANAFHKQVDCLTLYIYDEDDNLVDTRVVTGAELQDENYRMVLELEEGNYHFAAYGGMACEQSSFSPVETPVVGSKRTDLKVMLDADCLTVPERRELHDMFWGELTLGTADLYNEGTVEMRKNTNSIRVVLQQENGGTVNADDFDFEIIDDNILFGYDNDLIHDAVLFPEGETVTYIPWAKGQAQTGVAIVGPDEVVPQPVDVAYAELSTSRLMMKNNPRLLVKNHETGKTVIDFPLKRYLLLLRGERYKMGDQEYLDRESRWTLFFFLRSNDIWLNTRIVVNDWVVRINDVEW</sequence>
<evidence type="ECO:0000313" key="9">
    <source>
        <dbReference type="EMBL" id="MBC5622910.1"/>
    </source>
</evidence>
<feature type="signal peptide" evidence="8">
    <location>
        <begin position="1"/>
        <end position="27"/>
    </location>
</feature>
<evidence type="ECO:0000256" key="5">
    <source>
        <dbReference type="ARBA" id="ARBA00023139"/>
    </source>
</evidence>
<keyword evidence="6" id="KW-0998">Cell outer membrane</keyword>
<evidence type="ECO:0000256" key="4">
    <source>
        <dbReference type="ARBA" id="ARBA00023136"/>
    </source>
</evidence>
<dbReference type="EMBL" id="JACOOH010000008">
    <property type="protein sequence ID" value="MBC5622910.1"/>
    <property type="molecule type" value="Genomic_DNA"/>
</dbReference>
<keyword evidence="3 8" id="KW-0732">Signal</keyword>
<accession>A0ABR7D4P5</accession>
<reference evidence="9 10" key="1">
    <citation type="submission" date="2020-08" db="EMBL/GenBank/DDBJ databases">
        <title>Genome public.</title>
        <authorList>
            <person name="Liu C."/>
            <person name="Sun Q."/>
        </authorList>
    </citation>
    <scope>NUCLEOTIDE SEQUENCE [LARGE SCALE GENOMIC DNA]</scope>
    <source>
        <strain evidence="9 10">NSJ-56</strain>
    </source>
</reference>
<comment type="caution">
    <text evidence="9">The sequence shown here is derived from an EMBL/GenBank/DDBJ whole genome shotgun (WGS) entry which is preliminary data.</text>
</comment>
<keyword evidence="4" id="KW-0472">Membrane</keyword>
<proteinExistence type="inferred from homology"/>
<dbReference type="RefSeq" id="WP_186977803.1">
    <property type="nucleotide sequence ID" value="NZ_JACOOH010000008.1"/>
</dbReference>
<dbReference type="InterPro" id="IPR014941">
    <property type="entry name" value="FimB/Mfa2/Mfa3"/>
</dbReference>
<gene>
    <name evidence="9" type="ORF">H8S64_17600</name>
</gene>
<dbReference type="Pfam" id="PF08842">
    <property type="entry name" value="Mfa2"/>
    <property type="match status" value="1"/>
</dbReference>
<organism evidence="9 10">
    <name type="scientific">Butyricimonas hominis</name>
    <dbReference type="NCBI Taxonomy" id="2763032"/>
    <lineage>
        <taxon>Bacteria</taxon>
        <taxon>Pseudomonadati</taxon>
        <taxon>Bacteroidota</taxon>
        <taxon>Bacteroidia</taxon>
        <taxon>Bacteroidales</taxon>
        <taxon>Odoribacteraceae</taxon>
        <taxon>Butyricimonas</taxon>
    </lineage>
</organism>
<evidence type="ECO:0000313" key="10">
    <source>
        <dbReference type="Proteomes" id="UP000646484"/>
    </source>
</evidence>
<keyword evidence="5" id="KW-0564">Palmitate</keyword>
<evidence type="ECO:0000256" key="7">
    <source>
        <dbReference type="ARBA" id="ARBA00023288"/>
    </source>
</evidence>
<comment type="subcellular location">
    <subcellularLocation>
        <location evidence="1">Cell outer membrane</location>
    </subcellularLocation>
</comment>
<evidence type="ECO:0000256" key="3">
    <source>
        <dbReference type="ARBA" id="ARBA00022729"/>
    </source>
</evidence>
<dbReference type="Gene3D" id="2.60.40.2090">
    <property type="match status" value="1"/>
</dbReference>
<evidence type="ECO:0000256" key="8">
    <source>
        <dbReference type="SAM" id="SignalP"/>
    </source>
</evidence>
<dbReference type="PROSITE" id="PS51257">
    <property type="entry name" value="PROKAR_LIPOPROTEIN"/>
    <property type="match status" value="1"/>
</dbReference>
<protein>
    <submittedName>
        <fullName evidence="9">FimB/Mfa2 family fimbrial subunit</fullName>
    </submittedName>
</protein>
<name>A0ABR7D4P5_9BACT</name>
<dbReference type="Gene3D" id="2.60.40.2100">
    <property type="match status" value="1"/>
</dbReference>
<evidence type="ECO:0000256" key="1">
    <source>
        <dbReference type="ARBA" id="ARBA00004442"/>
    </source>
</evidence>
<keyword evidence="7" id="KW-0449">Lipoprotein</keyword>